<organism evidence="1 2">
    <name type="scientific">Haemophilus influenzae</name>
    <dbReference type="NCBI Taxonomy" id="727"/>
    <lineage>
        <taxon>Bacteria</taxon>
        <taxon>Pseudomonadati</taxon>
        <taxon>Pseudomonadota</taxon>
        <taxon>Gammaproteobacteria</taxon>
        <taxon>Pasteurellales</taxon>
        <taxon>Pasteurellaceae</taxon>
        <taxon>Haemophilus</taxon>
    </lineage>
</organism>
<evidence type="ECO:0000313" key="1">
    <source>
        <dbReference type="EMBL" id="KIS35365.1"/>
    </source>
</evidence>
<proteinExistence type="predicted"/>
<name>A0A158SWX1_HAEIF</name>
<protein>
    <submittedName>
        <fullName evidence="1">Uncharacterized protein</fullName>
    </submittedName>
</protein>
<dbReference type="AlphaFoldDB" id="A0A158SWX1"/>
<sequence length="38" mass="4631">MSSLLLKSKSLVRMYYFSLHFYAINQMKEYYDEKNSDS</sequence>
<gene>
    <name evidence="1" type="ORF">NTHI1209_00971</name>
</gene>
<comment type="caution">
    <text evidence="1">The sequence shown here is derived from an EMBL/GenBank/DDBJ whole genome shotgun (WGS) entry which is preliminary data.</text>
</comment>
<dbReference type="EMBL" id="JMQP01000002">
    <property type="protein sequence ID" value="KIS35365.1"/>
    <property type="molecule type" value="Genomic_DNA"/>
</dbReference>
<accession>A0A158SWX1</accession>
<reference evidence="1 2" key="1">
    <citation type="submission" date="2014-05" db="EMBL/GenBank/DDBJ databases">
        <title>Methylome analysis of the phasevarions of Haemophilus influenzae.</title>
        <authorList>
            <person name="Atack J.M."/>
            <person name="Fox K.L."/>
            <person name="Power P.M."/>
            <person name="Clark T."/>
            <person name="Jurcisek J."/>
            <person name="Korlach J."/>
            <person name="Bakaletz L.O."/>
            <person name="Jennings M.P."/>
        </authorList>
    </citation>
    <scope>NUCLEOTIDE SEQUENCE [LARGE SCALE GENOMIC DNA]</scope>
    <source>
        <strain evidence="1 2">1209</strain>
    </source>
</reference>
<evidence type="ECO:0000313" key="2">
    <source>
        <dbReference type="Proteomes" id="UP000050700"/>
    </source>
</evidence>
<dbReference type="Proteomes" id="UP000050700">
    <property type="component" value="Unassembled WGS sequence"/>
</dbReference>